<protein>
    <submittedName>
        <fullName evidence="1">Uncharacterized protein</fullName>
    </submittedName>
</protein>
<evidence type="ECO:0000313" key="1">
    <source>
        <dbReference type="EnsemblMetazoa" id="PPA26780.1"/>
    </source>
</evidence>
<sequence>MPLPPPSSFDQFDMVNELTVRENVITDRDSLMESYGRGEMDMPKFRKSYTEHLETEAIRRGFLGFRPDDVYDEECARIDKIHHPTAKFAANNSAPLVVVAGVAAKSRIIRRFVKANLECSNPFFDSARDCVVCYAKRPVTRVIFSACRHVICLRCDEKLEQHSPKDWSDSCCPFCGVRSECTMQSGDPITVDPLHSISRNSCNIQAELASRHQIIKSFLSGEIDETTYRRKYGHTLLVESRIRGITAYCDEFRRCGEECTDWDTVPIQLLSDMAATAAAAFAANQAAEKLRLIDQLKADNASISATREYSRACDICCVEWPRQRSVFTACGHSICRSCGETLAMEAMQISNKNKATCPYCRTESDPVTLVEEWTGDREEGIDEKNRTLDESEIDKQLVEAVPSIWSYHLVRYIISRRKQIISSFLNGDIHEHNYVARYNANIQVEQTHRYGNVEDEEYRRLDNFLPHGASRNNLAVSAADAERRRMKLTLIGQLQAENEKNASSGLECSRSCLNCATKEPRQRSVFTGCGHVICRACAEQLTMNAEDSEQIECQHSICTKKSKIVTLFENFTERKIDREEEKIVMAIDKPRRSERIRKMKEGIKAIHVLHIIYYLSSYLQMCSFAVQIVYGILGLAVLGLTITSLALDAWTKVSDSDHSGLFCTAEQIEQGLHDGKSILEICQIDFSKFTDLTNGQKVILICIILAIVAEIFSDVEQKMCRFPSTIEGPFQACCLAYNFFTACACCCKTILLPVLTFLSVITAILLGIVVGVYLKANPDLIKELEAFGDAASTNGINIDLLGMGNSFIFIACAFAGAVINTIVSFVAIFCAATLV</sequence>
<evidence type="ECO:0000313" key="2">
    <source>
        <dbReference type="Proteomes" id="UP000005239"/>
    </source>
</evidence>
<accession>A0A8R1YLX2</accession>
<dbReference type="PANTHER" id="PTHR37446:SF1">
    <property type="entry name" value="CLAUDIN"/>
    <property type="match status" value="1"/>
</dbReference>
<reference evidence="1" key="2">
    <citation type="submission" date="2022-06" db="UniProtKB">
        <authorList>
            <consortium name="EnsemblMetazoa"/>
        </authorList>
    </citation>
    <scope>IDENTIFICATION</scope>
    <source>
        <strain evidence="1">PS312</strain>
    </source>
</reference>
<organism evidence="1 2">
    <name type="scientific">Pristionchus pacificus</name>
    <name type="common">Parasitic nematode worm</name>
    <dbReference type="NCBI Taxonomy" id="54126"/>
    <lineage>
        <taxon>Eukaryota</taxon>
        <taxon>Metazoa</taxon>
        <taxon>Ecdysozoa</taxon>
        <taxon>Nematoda</taxon>
        <taxon>Chromadorea</taxon>
        <taxon>Rhabditida</taxon>
        <taxon>Rhabditina</taxon>
        <taxon>Diplogasteromorpha</taxon>
        <taxon>Diplogasteroidea</taxon>
        <taxon>Neodiplogasteridae</taxon>
        <taxon>Pristionchus</taxon>
    </lineage>
</organism>
<proteinExistence type="predicted"/>
<dbReference type="InterPro" id="IPR001841">
    <property type="entry name" value="Znf_RING"/>
</dbReference>
<dbReference type="PROSITE" id="PS50089">
    <property type="entry name" value="ZF_RING_2"/>
    <property type="match status" value="2"/>
</dbReference>
<name>A0A2A6BH00_PRIPA</name>
<keyword evidence="2" id="KW-1185">Reference proteome</keyword>
<dbReference type="SMART" id="SM00184">
    <property type="entry name" value="RING"/>
    <property type="match status" value="3"/>
</dbReference>
<dbReference type="Proteomes" id="UP000005239">
    <property type="component" value="Unassembled WGS sequence"/>
</dbReference>
<dbReference type="OrthoDB" id="2401875at2759"/>
<dbReference type="InterPro" id="IPR013083">
    <property type="entry name" value="Znf_RING/FYVE/PHD"/>
</dbReference>
<dbReference type="EnsemblMetazoa" id="PPA26780.1">
    <property type="protein sequence ID" value="PPA26780.1"/>
    <property type="gene ID" value="WBGene00116334"/>
</dbReference>
<dbReference type="PROSITE" id="PS00518">
    <property type="entry name" value="ZF_RING_1"/>
    <property type="match status" value="1"/>
</dbReference>
<dbReference type="Gene3D" id="3.30.40.10">
    <property type="entry name" value="Zinc/RING finger domain, C3HC4 (zinc finger)"/>
    <property type="match status" value="1"/>
</dbReference>
<dbReference type="AlphaFoldDB" id="A0A2A6BH00"/>
<accession>A0A2A6BH00</accession>
<reference evidence="2" key="1">
    <citation type="journal article" date="2008" name="Nat. Genet.">
        <title>The Pristionchus pacificus genome provides a unique perspective on nematode lifestyle and parasitism.</title>
        <authorList>
            <person name="Dieterich C."/>
            <person name="Clifton S.W."/>
            <person name="Schuster L.N."/>
            <person name="Chinwalla A."/>
            <person name="Delehaunty K."/>
            <person name="Dinkelacker I."/>
            <person name="Fulton L."/>
            <person name="Fulton R."/>
            <person name="Godfrey J."/>
            <person name="Minx P."/>
            <person name="Mitreva M."/>
            <person name="Roeseler W."/>
            <person name="Tian H."/>
            <person name="Witte H."/>
            <person name="Yang S.P."/>
            <person name="Wilson R.K."/>
            <person name="Sommer R.J."/>
        </authorList>
    </citation>
    <scope>NUCLEOTIDE SEQUENCE [LARGE SCALE GENOMIC DNA]</scope>
    <source>
        <strain evidence="2">PS312</strain>
    </source>
</reference>
<gene>
    <name evidence="1" type="primary">WBGene00116334</name>
</gene>
<dbReference type="SUPFAM" id="SSF57850">
    <property type="entry name" value="RING/U-box"/>
    <property type="match status" value="1"/>
</dbReference>
<dbReference type="PANTHER" id="PTHR37446">
    <property type="entry name" value="CLAUDIN-LIKE IN CAENORHABDITIS"/>
    <property type="match status" value="1"/>
</dbReference>
<dbReference type="InterPro" id="IPR017907">
    <property type="entry name" value="Znf_RING_CS"/>
</dbReference>